<feature type="domain" description="Bifunctional inhibitor/plant lipid transfer protein/seed storage helical" evidence="6">
    <location>
        <begin position="36"/>
        <end position="99"/>
    </location>
</feature>
<keyword evidence="3" id="KW-0708">Seed storage protein</keyword>
<name>A0A835KAQ0_9POAL</name>
<feature type="chain" id="PRO_5032871962" description="Bifunctional inhibitor/plant lipid transfer protein/seed storage helical domain-containing protein" evidence="5">
    <location>
        <begin position="20"/>
        <end position="170"/>
    </location>
</feature>
<accession>A0A835KAQ0</accession>
<dbReference type="InterPro" id="IPR016140">
    <property type="entry name" value="Bifunc_inhib/LTP/seed_store"/>
</dbReference>
<dbReference type="Proteomes" id="UP000636709">
    <property type="component" value="Unassembled WGS sequence"/>
</dbReference>
<evidence type="ECO:0000256" key="3">
    <source>
        <dbReference type="ARBA" id="ARBA00023129"/>
    </source>
</evidence>
<dbReference type="EMBL" id="JACEFO010001655">
    <property type="protein sequence ID" value="KAF8724986.1"/>
    <property type="molecule type" value="Genomic_DNA"/>
</dbReference>
<dbReference type="Gene3D" id="1.10.110.10">
    <property type="entry name" value="Plant lipid-transfer and hydrophobic proteins"/>
    <property type="match status" value="1"/>
</dbReference>
<dbReference type="InterPro" id="IPR036312">
    <property type="entry name" value="Bifun_inhib/LTP/seed_sf"/>
</dbReference>
<gene>
    <name evidence="7" type="ORF">HU200_020710</name>
</gene>
<evidence type="ECO:0000313" key="7">
    <source>
        <dbReference type="EMBL" id="KAF8724986.1"/>
    </source>
</evidence>
<dbReference type="InterPro" id="IPR001954">
    <property type="entry name" value="Glia_glutenin"/>
</dbReference>
<keyword evidence="1 5" id="KW-0732">Signal</keyword>
<comment type="caution">
    <text evidence="7">The sequence shown here is derived from an EMBL/GenBank/DDBJ whole genome shotgun (WGS) entry which is preliminary data.</text>
</comment>
<dbReference type="PRINTS" id="PR00211">
    <property type="entry name" value="GLUTELIN"/>
</dbReference>
<dbReference type="AlphaFoldDB" id="A0A835KAQ0"/>
<dbReference type="Pfam" id="PF13016">
    <property type="entry name" value="Gliadin"/>
    <property type="match status" value="1"/>
</dbReference>
<evidence type="ECO:0000256" key="5">
    <source>
        <dbReference type="SAM" id="SignalP"/>
    </source>
</evidence>
<protein>
    <recommendedName>
        <fullName evidence="6">Bifunctional inhibitor/plant lipid transfer protein/seed storage helical domain-containing protein</fullName>
    </recommendedName>
</protein>
<reference evidence="7" key="1">
    <citation type="submission" date="2020-07" db="EMBL/GenBank/DDBJ databases">
        <title>Genome sequence and genetic diversity analysis of an under-domesticated orphan crop, white fonio (Digitaria exilis).</title>
        <authorList>
            <person name="Bennetzen J.L."/>
            <person name="Chen S."/>
            <person name="Ma X."/>
            <person name="Wang X."/>
            <person name="Yssel A.E.J."/>
            <person name="Chaluvadi S.R."/>
            <person name="Johnson M."/>
            <person name="Gangashetty P."/>
            <person name="Hamidou F."/>
            <person name="Sanogo M.D."/>
            <person name="Zwaenepoel A."/>
            <person name="Wallace J."/>
            <person name="Van De Peer Y."/>
            <person name="Van Deynze A."/>
        </authorList>
    </citation>
    <scope>NUCLEOTIDE SEQUENCE</scope>
    <source>
        <tissue evidence="7">Leaves</tissue>
    </source>
</reference>
<dbReference type="PANTHER" id="PTHR33454:SF19">
    <property type="entry name" value="PROLAMIN PPROL 14P"/>
    <property type="match status" value="1"/>
</dbReference>
<keyword evidence="2" id="KW-0758">Storage protein</keyword>
<dbReference type="CDD" id="cd00261">
    <property type="entry name" value="AAI_SS"/>
    <property type="match status" value="1"/>
</dbReference>
<dbReference type="Gramene" id="Dexi3B01G0014300.1">
    <property type="protein sequence ID" value="Dexi3B01G0014300.1:cds"/>
    <property type="gene ID" value="Dexi3B01G0014300"/>
</dbReference>
<evidence type="ECO:0000256" key="1">
    <source>
        <dbReference type="ARBA" id="ARBA00022729"/>
    </source>
</evidence>
<dbReference type="GO" id="GO:0045735">
    <property type="term" value="F:nutrient reservoir activity"/>
    <property type="evidence" value="ECO:0007669"/>
    <property type="project" value="UniProtKB-KW"/>
</dbReference>
<dbReference type="OrthoDB" id="691187at2759"/>
<evidence type="ECO:0000256" key="2">
    <source>
        <dbReference type="ARBA" id="ARBA00022761"/>
    </source>
</evidence>
<dbReference type="PANTHER" id="PTHR33454">
    <property type="entry name" value="PROLAMIN PPROL 14P"/>
    <property type="match status" value="1"/>
</dbReference>
<comment type="similarity">
    <text evidence="4">Belongs to the prolamin family.</text>
</comment>
<organism evidence="7 8">
    <name type="scientific">Digitaria exilis</name>
    <dbReference type="NCBI Taxonomy" id="1010633"/>
    <lineage>
        <taxon>Eukaryota</taxon>
        <taxon>Viridiplantae</taxon>
        <taxon>Streptophyta</taxon>
        <taxon>Embryophyta</taxon>
        <taxon>Tracheophyta</taxon>
        <taxon>Spermatophyta</taxon>
        <taxon>Magnoliopsida</taxon>
        <taxon>Liliopsida</taxon>
        <taxon>Poales</taxon>
        <taxon>Poaceae</taxon>
        <taxon>PACMAD clade</taxon>
        <taxon>Panicoideae</taxon>
        <taxon>Panicodae</taxon>
        <taxon>Paniceae</taxon>
        <taxon>Anthephorinae</taxon>
        <taxon>Digitaria</taxon>
    </lineage>
</organism>
<keyword evidence="8" id="KW-1185">Reference proteome</keyword>
<dbReference type="InterPro" id="IPR000480">
    <property type="entry name" value="Glutelin"/>
</dbReference>
<dbReference type="SUPFAM" id="SSF47699">
    <property type="entry name" value="Bifunctional inhibitor/lipid-transfer protein/seed storage 2S albumin"/>
    <property type="match status" value="1"/>
</dbReference>
<evidence type="ECO:0000313" key="8">
    <source>
        <dbReference type="Proteomes" id="UP000636709"/>
    </source>
</evidence>
<evidence type="ECO:0000256" key="4">
    <source>
        <dbReference type="ARBA" id="ARBA00023784"/>
    </source>
</evidence>
<sequence>MKMLMVLAVLALAASSAQSTSWNLHLLQYMYGAGEPLCPCAEFLRQPQCSPAAAPYYATRQQTMWQPSAVCQPLRRRCCQHLRLMDAMSRCHAMCGVVAQFVALQGGLYYDDEAPALTQQWRQLLPVAQAPMAVAQAAQSLPAMCGLYQLPSYCTIPCALSAAIPPYYYY</sequence>
<feature type="signal peptide" evidence="5">
    <location>
        <begin position="1"/>
        <end position="19"/>
    </location>
</feature>
<evidence type="ECO:0000259" key="6">
    <source>
        <dbReference type="Pfam" id="PF13016"/>
    </source>
</evidence>
<proteinExistence type="inferred from homology"/>